<keyword evidence="5" id="KW-0457">Lysine biosynthesis</keyword>
<evidence type="ECO:0000313" key="11">
    <source>
        <dbReference type="Proteomes" id="UP000256695"/>
    </source>
</evidence>
<keyword evidence="4" id="KW-0028">Amino-acid biosynthesis</keyword>
<feature type="active site" evidence="9">
    <location>
        <position position="69"/>
    </location>
</feature>
<evidence type="ECO:0000256" key="4">
    <source>
        <dbReference type="ARBA" id="ARBA00022605"/>
    </source>
</evidence>
<reference evidence="10 11" key="1">
    <citation type="submission" date="2018-04" db="EMBL/GenBank/DDBJ databases">
        <title>Novel Campyloabacter and Helicobacter Species and Strains.</title>
        <authorList>
            <person name="Mannion A.J."/>
            <person name="Shen Z."/>
            <person name="Fox J.G."/>
        </authorList>
    </citation>
    <scope>NUCLEOTIDE SEQUENCE [LARGE SCALE GENOMIC DNA]</scope>
    <source>
        <strain evidence="10 11">MIT 04-9362</strain>
    </source>
</reference>
<evidence type="ECO:0000256" key="1">
    <source>
        <dbReference type="ARBA" id="ARBA00005196"/>
    </source>
</evidence>
<dbReference type="InterPro" id="IPR018510">
    <property type="entry name" value="DAP_epimerase_AS"/>
</dbReference>
<dbReference type="OrthoDB" id="9805408at2"/>
<gene>
    <name evidence="10" type="ORF">CQA57_04645</name>
</gene>
<comment type="pathway">
    <text evidence="1">Amino-acid biosynthesis; L-lysine biosynthesis via DAP pathway; DL-2,6-diaminopimelate from LL-2,6-diaminopimelate: step 1/1.</text>
</comment>
<dbReference type="EC" id="5.1.1.7" evidence="3 8"/>
<evidence type="ECO:0000256" key="2">
    <source>
        <dbReference type="ARBA" id="ARBA00010219"/>
    </source>
</evidence>
<dbReference type="Gene3D" id="3.10.310.10">
    <property type="entry name" value="Diaminopimelate Epimerase, Chain A, domain 1"/>
    <property type="match status" value="2"/>
</dbReference>
<dbReference type="GO" id="GO:0005829">
    <property type="term" value="C:cytosol"/>
    <property type="evidence" value="ECO:0007669"/>
    <property type="project" value="TreeGrafter"/>
</dbReference>
<sequence length="252" mass="28315">MIFEKYSGSGNDFLITHICTQKNYAKLAQKLCNRNLGIGADGLIILKPHPKYAYQWLFFNSDGSQAKMCGNASRCVGYYAFKHSLAPRKHTFLATDKPIEVEIKDSKKVRSNLGNFSAIECLDIQTSYDIKAFKIDTGVPHIVIFTKNQEMLPKQKTLELKTLREQHNANINIAYIKNDDLIYVNTYERGVEDITLACGTGMAAVSIIAHTIFKTSKNPKCIPPSNEVLSFFIKDEEISFEGNVVFIATCII</sequence>
<dbReference type="UniPathway" id="UPA00034">
    <property type="reaction ID" value="UER00025"/>
</dbReference>
<dbReference type="Proteomes" id="UP000256695">
    <property type="component" value="Unassembled WGS sequence"/>
</dbReference>
<evidence type="ECO:0000256" key="8">
    <source>
        <dbReference type="NCBIfam" id="TIGR00652"/>
    </source>
</evidence>
<keyword evidence="6" id="KW-0413">Isomerase</keyword>
<dbReference type="GO" id="GO:0008837">
    <property type="term" value="F:diaminopimelate epimerase activity"/>
    <property type="evidence" value="ECO:0007669"/>
    <property type="project" value="UniProtKB-UniRule"/>
</dbReference>
<comment type="caution">
    <text evidence="10">The sequence shown here is derived from an EMBL/GenBank/DDBJ whole genome shotgun (WGS) entry which is preliminary data.</text>
</comment>
<dbReference type="PANTHER" id="PTHR31689:SF0">
    <property type="entry name" value="DIAMINOPIMELATE EPIMERASE"/>
    <property type="match status" value="1"/>
</dbReference>
<dbReference type="NCBIfam" id="TIGR00652">
    <property type="entry name" value="DapF"/>
    <property type="match status" value="1"/>
</dbReference>
<dbReference type="RefSeq" id="WP_115579066.1">
    <property type="nucleotide sequence ID" value="NZ_NXLX01000009.1"/>
</dbReference>
<keyword evidence="11" id="KW-1185">Reference proteome</keyword>
<comment type="similarity">
    <text evidence="2">Belongs to the diaminopimelate epimerase family.</text>
</comment>
<dbReference type="GO" id="GO:0009089">
    <property type="term" value="P:lysine biosynthetic process via diaminopimelate"/>
    <property type="evidence" value="ECO:0007669"/>
    <property type="project" value="UniProtKB-UniRule"/>
</dbReference>
<dbReference type="InterPro" id="IPR001653">
    <property type="entry name" value="DAP_epimerase_DapF"/>
</dbReference>
<dbReference type="Pfam" id="PF01678">
    <property type="entry name" value="DAP_epimerase"/>
    <property type="match status" value="2"/>
</dbReference>
<dbReference type="SUPFAM" id="SSF54506">
    <property type="entry name" value="Diaminopimelate epimerase-like"/>
    <property type="match status" value="2"/>
</dbReference>
<proteinExistence type="inferred from homology"/>
<evidence type="ECO:0000256" key="5">
    <source>
        <dbReference type="ARBA" id="ARBA00023154"/>
    </source>
</evidence>
<evidence type="ECO:0000256" key="7">
    <source>
        <dbReference type="ARBA" id="ARBA00051712"/>
    </source>
</evidence>
<accession>A0A3D8J9Q0</accession>
<organism evidence="10 11">
    <name type="scientific">Helicobacter anseris</name>
    <dbReference type="NCBI Taxonomy" id="375926"/>
    <lineage>
        <taxon>Bacteria</taxon>
        <taxon>Pseudomonadati</taxon>
        <taxon>Campylobacterota</taxon>
        <taxon>Epsilonproteobacteria</taxon>
        <taxon>Campylobacterales</taxon>
        <taxon>Helicobacteraceae</taxon>
        <taxon>Helicobacter</taxon>
    </lineage>
</organism>
<dbReference type="PANTHER" id="PTHR31689">
    <property type="entry name" value="DIAMINOPIMELATE EPIMERASE, CHLOROPLASTIC"/>
    <property type="match status" value="1"/>
</dbReference>
<evidence type="ECO:0000256" key="9">
    <source>
        <dbReference type="PROSITE-ProRule" id="PRU10125"/>
    </source>
</evidence>
<comment type="catalytic activity">
    <reaction evidence="7">
        <text>(2S,6S)-2,6-diaminopimelate = meso-2,6-diaminopimelate</text>
        <dbReference type="Rhea" id="RHEA:15393"/>
        <dbReference type="ChEBI" id="CHEBI:57609"/>
        <dbReference type="ChEBI" id="CHEBI:57791"/>
        <dbReference type="EC" id="5.1.1.7"/>
    </reaction>
</comment>
<dbReference type="PROSITE" id="PS01326">
    <property type="entry name" value="DAP_EPIMERASE"/>
    <property type="match status" value="1"/>
</dbReference>
<name>A0A3D8J9Q0_9HELI</name>
<evidence type="ECO:0000256" key="6">
    <source>
        <dbReference type="ARBA" id="ARBA00023235"/>
    </source>
</evidence>
<dbReference type="EMBL" id="NXLX01000009">
    <property type="protein sequence ID" value="RDU73594.1"/>
    <property type="molecule type" value="Genomic_DNA"/>
</dbReference>
<dbReference type="AlphaFoldDB" id="A0A3D8J9Q0"/>
<evidence type="ECO:0000256" key="3">
    <source>
        <dbReference type="ARBA" id="ARBA00013080"/>
    </source>
</evidence>
<protein>
    <recommendedName>
        <fullName evidence="3 8">Diaminopimelate epimerase</fullName>
        <ecNumber evidence="3 8">5.1.1.7</ecNumber>
    </recommendedName>
</protein>
<evidence type="ECO:0000313" key="10">
    <source>
        <dbReference type="EMBL" id="RDU73594.1"/>
    </source>
</evidence>